<reference evidence="13" key="1">
    <citation type="submission" date="2016-03" db="EMBL/GenBank/DDBJ databases">
        <authorList>
            <person name="Devillers H."/>
        </authorList>
    </citation>
    <scope>NUCLEOTIDE SEQUENCE [LARGE SCALE GENOMIC DNA]</scope>
</reference>
<dbReference type="AlphaFoldDB" id="A0A1G4M7V3"/>
<evidence type="ECO:0000256" key="3">
    <source>
        <dbReference type="ARBA" id="ARBA00022553"/>
    </source>
</evidence>
<dbReference type="PRINTS" id="PR00344">
    <property type="entry name" value="BCTRLSENSOR"/>
</dbReference>
<evidence type="ECO:0000256" key="9">
    <source>
        <dbReference type="ARBA" id="ARBA00023128"/>
    </source>
</evidence>
<dbReference type="SUPFAM" id="SSF55874">
    <property type="entry name" value="ATPase domain of HSP90 chaperone/DNA topoisomerase II/histidine kinase"/>
    <property type="match status" value="1"/>
</dbReference>
<evidence type="ECO:0000256" key="6">
    <source>
        <dbReference type="ARBA" id="ARBA00022777"/>
    </source>
</evidence>
<dbReference type="PROSITE" id="PS50109">
    <property type="entry name" value="HIS_KIN"/>
    <property type="match status" value="1"/>
</dbReference>
<dbReference type="SUPFAM" id="SSF69012">
    <property type="entry name" value="alpha-ketoacid dehydrogenase kinase, N-terminal domain"/>
    <property type="match status" value="1"/>
</dbReference>
<keyword evidence="8" id="KW-0809">Transit peptide</keyword>
<dbReference type="STRING" id="4955.A0A1G4M7V3"/>
<protein>
    <recommendedName>
        <fullName evidence="10">Protein-serine/threonine kinase</fullName>
        <ecNumber evidence="10">2.7.11.-</ecNumber>
    </recommendedName>
</protein>
<dbReference type="Pfam" id="PF02518">
    <property type="entry name" value="HATPase_c"/>
    <property type="match status" value="1"/>
</dbReference>
<dbReference type="GO" id="GO:0005524">
    <property type="term" value="F:ATP binding"/>
    <property type="evidence" value="ECO:0007669"/>
    <property type="project" value="UniProtKB-UniRule"/>
</dbReference>
<evidence type="ECO:0000256" key="5">
    <source>
        <dbReference type="ARBA" id="ARBA00022741"/>
    </source>
</evidence>
<evidence type="ECO:0000313" key="12">
    <source>
        <dbReference type="EMBL" id="SCV99923.1"/>
    </source>
</evidence>
<keyword evidence="9 10" id="KW-0496">Mitochondrion</keyword>
<comment type="similarity">
    <text evidence="2 10">Belongs to the PDK/BCKDK protein kinase family.</text>
</comment>
<evidence type="ECO:0000256" key="2">
    <source>
        <dbReference type="ARBA" id="ARBA00006155"/>
    </source>
</evidence>
<comment type="subcellular location">
    <subcellularLocation>
        <location evidence="1 10">Mitochondrion matrix</location>
    </subcellularLocation>
</comment>
<dbReference type="OrthoDB" id="3264224at2759"/>
<dbReference type="OMA" id="WSYPPSA"/>
<dbReference type="Pfam" id="PF10436">
    <property type="entry name" value="BCDHK_Adom3"/>
    <property type="match status" value="1"/>
</dbReference>
<dbReference type="PANTHER" id="PTHR11947">
    <property type="entry name" value="PYRUVATE DEHYDROGENASE KINASE"/>
    <property type="match status" value="1"/>
</dbReference>
<keyword evidence="4 10" id="KW-0808">Transferase</keyword>
<evidence type="ECO:0000256" key="8">
    <source>
        <dbReference type="ARBA" id="ARBA00022946"/>
    </source>
</evidence>
<dbReference type="InterPro" id="IPR005467">
    <property type="entry name" value="His_kinase_dom"/>
</dbReference>
<dbReference type="InterPro" id="IPR036890">
    <property type="entry name" value="HATPase_C_sf"/>
</dbReference>
<dbReference type="EMBL" id="LT598489">
    <property type="protein sequence ID" value="SCV99923.1"/>
    <property type="molecule type" value="Genomic_DNA"/>
</dbReference>
<dbReference type="Gene3D" id="1.20.140.20">
    <property type="entry name" value="Alpha-ketoacid/pyruvate dehydrogenase kinase, N-terminal domain"/>
    <property type="match status" value="1"/>
</dbReference>
<dbReference type="SMART" id="SM00387">
    <property type="entry name" value="HATPase_c"/>
    <property type="match status" value="1"/>
</dbReference>
<proteinExistence type="inferred from homology"/>
<feature type="domain" description="Histidine kinase" evidence="11">
    <location>
        <begin position="283"/>
        <end position="414"/>
    </location>
</feature>
<accession>A0A1G4M7V3</accession>
<evidence type="ECO:0000256" key="4">
    <source>
        <dbReference type="ARBA" id="ARBA00022679"/>
    </source>
</evidence>
<sequence>MIRSVGLARPCIPIMCMRNCTKSAIKVSISQFHSASIAAKSHIKQHSHHNFLSTLGFEELYQIRSNIELLIQDFAKKNVSPITFNFLTQYKPPLTDNEKYALTIKTVNLLLTYTSRRLAAIQKLPYIAVVNPNIEETNRLYLKTLESLLSMEYPYGLHDQDTMVRKLTGFLDDHQDTLVTLSRGFEEIMDFYPKESVFEFLNHHLRDRIAMKLLATHYLALVRQRDPNLPTVGILHKNLKISELIRRVEEFVGDLCFVKYDHQVPVKILEGADETFPCIATDLEYVLTEILKNSSRAHIENSTPQNNLVEKPIEVTIVRNDCDLEIRIRDFGGGIPPEVEDRMFDYSYSTVEENAKDTGMSAYVIPGEDVANVSGMGFGLPMCKAYLEMFNGTLDIQSLWGWGTDVYIKLKGPDPKSFKISNAER</sequence>
<dbReference type="GO" id="GO:0010906">
    <property type="term" value="P:regulation of glucose metabolic process"/>
    <property type="evidence" value="ECO:0007669"/>
    <property type="project" value="TreeGrafter"/>
</dbReference>
<keyword evidence="13" id="KW-1185">Reference proteome</keyword>
<dbReference type="GO" id="GO:0004740">
    <property type="term" value="F:pyruvate dehydrogenase (acetyl-transferring) kinase activity"/>
    <property type="evidence" value="ECO:0007669"/>
    <property type="project" value="TreeGrafter"/>
</dbReference>
<organism evidence="12 13">
    <name type="scientific">Lachancea fermentati</name>
    <name type="common">Zygosaccharomyces fermentati</name>
    <dbReference type="NCBI Taxonomy" id="4955"/>
    <lineage>
        <taxon>Eukaryota</taxon>
        <taxon>Fungi</taxon>
        <taxon>Dikarya</taxon>
        <taxon>Ascomycota</taxon>
        <taxon>Saccharomycotina</taxon>
        <taxon>Saccharomycetes</taxon>
        <taxon>Saccharomycetales</taxon>
        <taxon>Saccharomycetaceae</taxon>
        <taxon>Lachancea</taxon>
    </lineage>
</organism>
<dbReference type="InterPro" id="IPR003594">
    <property type="entry name" value="HATPase_dom"/>
</dbReference>
<evidence type="ECO:0000256" key="1">
    <source>
        <dbReference type="ARBA" id="ARBA00004305"/>
    </source>
</evidence>
<name>A0A1G4M7V3_LACFM</name>
<evidence type="ECO:0000259" key="11">
    <source>
        <dbReference type="PROSITE" id="PS50109"/>
    </source>
</evidence>
<dbReference type="InterPro" id="IPR004358">
    <property type="entry name" value="Sig_transdc_His_kin-like_C"/>
</dbReference>
<dbReference type="PANTHER" id="PTHR11947:SF20">
    <property type="entry name" value="[3-METHYL-2-OXOBUTANOATE DEHYDROGENASE [LIPOAMIDE]] KINASE, MITOCHONDRIAL"/>
    <property type="match status" value="1"/>
</dbReference>
<dbReference type="InterPro" id="IPR018955">
    <property type="entry name" value="BCDHK/PDK_N"/>
</dbReference>
<keyword evidence="6 10" id="KW-0418">Kinase</keyword>
<dbReference type="Proteomes" id="UP000190831">
    <property type="component" value="Chromosome B"/>
</dbReference>
<evidence type="ECO:0000256" key="7">
    <source>
        <dbReference type="ARBA" id="ARBA00022840"/>
    </source>
</evidence>
<keyword evidence="5 10" id="KW-0547">Nucleotide-binding</keyword>
<evidence type="ECO:0000313" key="13">
    <source>
        <dbReference type="Proteomes" id="UP000190831"/>
    </source>
</evidence>
<dbReference type="GO" id="GO:0005759">
    <property type="term" value="C:mitochondrial matrix"/>
    <property type="evidence" value="ECO:0007669"/>
    <property type="project" value="UniProtKB-SubCell"/>
</dbReference>
<dbReference type="InterPro" id="IPR036784">
    <property type="entry name" value="AK/P_DHK_N_sf"/>
</dbReference>
<dbReference type="EC" id="2.7.11.-" evidence="10"/>
<gene>
    <name evidence="12" type="ORF">LAFE_0B05512G</name>
</gene>
<dbReference type="Gene3D" id="3.30.565.10">
    <property type="entry name" value="Histidine kinase-like ATPase, C-terminal domain"/>
    <property type="match status" value="1"/>
</dbReference>
<dbReference type="InterPro" id="IPR039028">
    <property type="entry name" value="BCKD/PDK"/>
</dbReference>
<keyword evidence="3" id="KW-0597">Phosphoprotein</keyword>
<evidence type="ECO:0000256" key="10">
    <source>
        <dbReference type="RuleBase" id="RU366032"/>
    </source>
</evidence>
<keyword evidence="7 10" id="KW-0067">ATP-binding</keyword>